<evidence type="ECO:0000256" key="5">
    <source>
        <dbReference type="ARBA" id="ARBA00023237"/>
    </source>
</evidence>
<evidence type="ECO:0000256" key="4">
    <source>
        <dbReference type="ARBA" id="ARBA00023136"/>
    </source>
</evidence>
<dbReference type="EMBL" id="CP043839">
    <property type="protein sequence ID" value="WOF13915.1"/>
    <property type="molecule type" value="Genomic_DNA"/>
</dbReference>
<feature type="signal peptide" evidence="6">
    <location>
        <begin position="1"/>
        <end position="26"/>
    </location>
</feature>
<reference evidence="10 12" key="1">
    <citation type="submission" date="2019-09" db="EMBL/GenBank/DDBJ databases">
        <title>Butyricimonas paravirosa DSM 105722 (=214-4 = JCM 18677 = CCUG 65563).</title>
        <authorList>
            <person name="Le Roy T."/>
            <person name="Cani P.D."/>
        </authorList>
    </citation>
    <scope>NUCLEOTIDE SEQUENCE [LARGE SCALE GENOMIC DNA]</scope>
    <source>
        <strain evidence="10 12">DSM 105722</strain>
    </source>
</reference>
<accession>A0A7X6BIY0</accession>
<evidence type="ECO:0000256" key="1">
    <source>
        <dbReference type="ARBA" id="ARBA00004442"/>
    </source>
</evidence>
<comment type="subcellular location">
    <subcellularLocation>
        <location evidence="1">Cell outer membrane</location>
    </subcellularLocation>
</comment>
<dbReference type="EMBL" id="JAATLI010000002">
    <property type="protein sequence ID" value="NJC16992.1"/>
    <property type="molecule type" value="Genomic_DNA"/>
</dbReference>
<dbReference type="GO" id="GO:0009279">
    <property type="term" value="C:cell outer membrane"/>
    <property type="evidence" value="ECO:0007669"/>
    <property type="project" value="UniProtKB-SubCell"/>
</dbReference>
<feature type="chain" id="PRO_5031072439" evidence="6">
    <location>
        <begin position="27"/>
        <end position="492"/>
    </location>
</feature>
<gene>
    <name evidence="10" type="ORF">F1644_17320</name>
    <name evidence="9" type="ORF">GGR15_000597</name>
</gene>
<dbReference type="SUPFAM" id="SSF48452">
    <property type="entry name" value="TPR-like"/>
    <property type="match status" value="1"/>
</dbReference>
<dbReference type="Pfam" id="PF07980">
    <property type="entry name" value="SusD_RagB"/>
    <property type="match status" value="1"/>
</dbReference>
<dbReference type="InterPro" id="IPR012944">
    <property type="entry name" value="SusD_RagB_dom"/>
</dbReference>
<keyword evidence="4" id="KW-0472">Membrane</keyword>
<keyword evidence="12" id="KW-1185">Reference proteome</keyword>
<evidence type="ECO:0000259" key="7">
    <source>
        <dbReference type="Pfam" id="PF07980"/>
    </source>
</evidence>
<evidence type="ECO:0000313" key="11">
    <source>
        <dbReference type="Proteomes" id="UP000576368"/>
    </source>
</evidence>
<name>A0A7X6BIY0_9BACT</name>
<dbReference type="RefSeq" id="WP_118304447.1">
    <property type="nucleotide sequence ID" value="NZ_BMPA01000002.1"/>
</dbReference>
<evidence type="ECO:0000256" key="2">
    <source>
        <dbReference type="ARBA" id="ARBA00006275"/>
    </source>
</evidence>
<dbReference type="GeneID" id="86893093"/>
<feature type="domain" description="SusD-like N-terminal" evidence="8">
    <location>
        <begin position="25"/>
        <end position="210"/>
    </location>
</feature>
<protein>
    <submittedName>
        <fullName evidence="10">RagB/SusD family nutrient uptake outer membrane protein</fullName>
    </submittedName>
</protein>
<keyword evidence="3 6" id="KW-0732">Signal</keyword>
<dbReference type="Proteomes" id="UP001302374">
    <property type="component" value="Chromosome"/>
</dbReference>
<dbReference type="Gene3D" id="1.25.40.900">
    <property type="match status" value="1"/>
</dbReference>
<feature type="domain" description="RagB/SusD" evidence="7">
    <location>
        <begin position="335"/>
        <end position="457"/>
    </location>
</feature>
<dbReference type="AlphaFoldDB" id="A0A7X6BIY0"/>
<comment type="similarity">
    <text evidence="2">Belongs to the SusD family.</text>
</comment>
<dbReference type="Pfam" id="PF14322">
    <property type="entry name" value="SusD-like_3"/>
    <property type="match status" value="1"/>
</dbReference>
<dbReference type="Gene3D" id="1.25.40.390">
    <property type="match status" value="1"/>
</dbReference>
<evidence type="ECO:0000259" key="8">
    <source>
        <dbReference type="Pfam" id="PF14322"/>
    </source>
</evidence>
<proteinExistence type="inferred from homology"/>
<evidence type="ECO:0000256" key="3">
    <source>
        <dbReference type="ARBA" id="ARBA00022729"/>
    </source>
</evidence>
<evidence type="ECO:0000313" key="10">
    <source>
        <dbReference type="EMBL" id="WOF13915.1"/>
    </source>
</evidence>
<evidence type="ECO:0000313" key="12">
    <source>
        <dbReference type="Proteomes" id="UP001302374"/>
    </source>
</evidence>
<sequence length="492" mass="56221">MNAIKKIKSVFATGLVLLLVSCNSWLEVDPEDRIMDNTLFKDKEGFMTALNGVYSELNKTSLYGRNLTMGMIDVMAQYYNCNIADHAYARYMDYSYEDATYKTQIDNIWSGLYTMIANCNAIIEHCGNGNSVLPDEYYRMIKGEAIGLRAMMHLDLLRMFGPIWSATGKETVCMPYMTVADRVVQPLLRADSVMSYIIKDLETASSLLSTVDPVITEGAKNYGEEVGSNDMNYRQYRLNYFAINALMARAYLWSGNTQKAGEYARTVIEKVSDKNTPLFPLIDADYMEANSDRVFSPEVLFSLYNTSRPDVVYKTLFVPTLATTSILTMAGDLATGRVNETYDDKNDYRYRMWESTVENNREVTYFIKYMDETRTGSEAYRYMIPLIRMSELYLIAAECETNVQTALDKYFNPLRFSRNCVNQNASSAEELKSLIRAEYVREFIGEGQLFFYYKRNALQHIPDGGTVNSIKNISLDSYVFPLPDSETSQRAE</sequence>
<dbReference type="InterPro" id="IPR033985">
    <property type="entry name" value="SusD-like_N"/>
</dbReference>
<evidence type="ECO:0000256" key="6">
    <source>
        <dbReference type="SAM" id="SignalP"/>
    </source>
</evidence>
<dbReference type="Gene3D" id="2.20.20.130">
    <property type="match status" value="1"/>
</dbReference>
<dbReference type="InterPro" id="IPR011990">
    <property type="entry name" value="TPR-like_helical_dom_sf"/>
</dbReference>
<dbReference type="PROSITE" id="PS51257">
    <property type="entry name" value="PROKAR_LIPOPROTEIN"/>
    <property type="match status" value="1"/>
</dbReference>
<reference evidence="9 11" key="2">
    <citation type="submission" date="2020-03" db="EMBL/GenBank/DDBJ databases">
        <title>Genomic Encyclopedia of Type Strains, Phase IV (KMG-IV): sequencing the most valuable type-strain genomes for metagenomic binning, comparative biology and taxonomic classification.</title>
        <authorList>
            <person name="Goeker M."/>
        </authorList>
    </citation>
    <scope>NUCLEOTIDE SEQUENCE [LARGE SCALE GENOMIC DNA]</scope>
    <source>
        <strain evidence="9 11">DSM 105722</strain>
    </source>
</reference>
<keyword evidence="5" id="KW-0998">Cell outer membrane</keyword>
<organism evidence="9 11">
    <name type="scientific">Butyricimonas paravirosa</name>
    <dbReference type="NCBI Taxonomy" id="1472417"/>
    <lineage>
        <taxon>Bacteria</taxon>
        <taxon>Pseudomonadati</taxon>
        <taxon>Bacteroidota</taxon>
        <taxon>Bacteroidia</taxon>
        <taxon>Bacteroidales</taxon>
        <taxon>Odoribacteraceae</taxon>
        <taxon>Butyricimonas</taxon>
    </lineage>
</organism>
<evidence type="ECO:0000313" key="9">
    <source>
        <dbReference type="EMBL" id="NJC16992.1"/>
    </source>
</evidence>
<dbReference type="Proteomes" id="UP000576368">
    <property type="component" value="Unassembled WGS sequence"/>
</dbReference>